<dbReference type="RefSeq" id="WP_132031264.1">
    <property type="nucleotide sequence ID" value="NZ_SMAI01000005.1"/>
</dbReference>
<organism evidence="3 4">
    <name type="scientific">Aquabacter spiritensis</name>
    <dbReference type="NCBI Taxonomy" id="933073"/>
    <lineage>
        <taxon>Bacteria</taxon>
        <taxon>Pseudomonadati</taxon>
        <taxon>Pseudomonadota</taxon>
        <taxon>Alphaproteobacteria</taxon>
        <taxon>Hyphomicrobiales</taxon>
        <taxon>Xanthobacteraceae</taxon>
        <taxon>Aquabacter</taxon>
    </lineage>
</organism>
<dbReference type="PIRSF" id="PIRSF000429">
    <property type="entry name" value="Ac-CoA_Ac_transf"/>
    <property type="match status" value="1"/>
</dbReference>
<dbReference type="OrthoDB" id="9790314at2"/>
<dbReference type="PANTHER" id="PTHR42870:SF1">
    <property type="entry name" value="NON-SPECIFIC LIPID-TRANSFER PROTEIN-LIKE 2"/>
    <property type="match status" value="1"/>
</dbReference>
<dbReference type="Proteomes" id="UP000294664">
    <property type="component" value="Unassembled WGS sequence"/>
</dbReference>
<dbReference type="InterPro" id="IPR002155">
    <property type="entry name" value="Thiolase"/>
</dbReference>
<keyword evidence="3" id="KW-0808">Transferase</keyword>
<dbReference type="CDD" id="cd00829">
    <property type="entry name" value="SCP-x_thiolase"/>
    <property type="match status" value="1"/>
</dbReference>
<dbReference type="InterPro" id="IPR055140">
    <property type="entry name" value="Thiolase_C_2"/>
</dbReference>
<reference evidence="3 4" key="1">
    <citation type="submission" date="2019-03" db="EMBL/GenBank/DDBJ databases">
        <title>Genomic Encyclopedia of Type Strains, Phase IV (KMG-IV): sequencing the most valuable type-strain genomes for metagenomic binning, comparative biology and taxonomic classification.</title>
        <authorList>
            <person name="Goeker M."/>
        </authorList>
    </citation>
    <scope>NUCLEOTIDE SEQUENCE [LARGE SCALE GENOMIC DNA]</scope>
    <source>
        <strain evidence="3 4">DSM 9035</strain>
    </source>
</reference>
<evidence type="ECO:0000313" key="3">
    <source>
        <dbReference type="EMBL" id="TCT05194.1"/>
    </source>
</evidence>
<name>A0A4R3LX21_9HYPH</name>
<protein>
    <submittedName>
        <fullName evidence="3">Acetyl-CoA acetyltransferase</fullName>
    </submittedName>
</protein>
<sequence>MKSLADRSIAIIGYAEARNVRGSGRSALDLAAEVLAGALAATGLERTAIDGLACTQAMSEAGNPFWSTLMAETLGLSPTWCQTTDLGGSSNIGNIARAAAAIQAGQCEIAVCIGADAVSTQDLSHQVGHRTEFCDPLGYAGPLVAFGLLSSAYADRYGMPDAALAKLAVAQRRGALDNPNASAVLRKPLTEEEYLASRMVCDPLRLLDCVMRCDGASAFVVTSTATARRLGAARLVHPIAYRERVNFDPRDTISDITISGFSEVGPRVLADAGLKPSDIHMLQPYDDFLIAVLLQLEQIGFCGPGGSQAFLAERSLGYDGDLPINTGGGQVSAGQPGLAGGGVNLSEAVRQLFGEAGPRQVGRHGNALVTGIGVLPYARNWTSSNALVLERGA</sequence>
<dbReference type="EMBL" id="SMAI01000005">
    <property type="protein sequence ID" value="TCT05194.1"/>
    <property type="molecule type" value="Genomic_DNA"/>
</dbReference>
<gene>
    <name evidence="3" type="ORF">EDC64_105225</name>
</gene>
<dbReference type="InterPro" id="IPR016039">
    <property type="entry name" value="Thiolase-like"/>
</dbReference>
<proteinExistence type="predicted"/>
<evidence type="ECO:0000313" key="4">
    <source>
        <dbReference type="Proteomes" id="UP000294664"/>
    </source>
</evidence>
<comment type="caution">
    <text evidence="3">The sequence shown here is derived from an EMBL/GenBank/DDBJ whole genome shotgun (WGS) entry which is preliminary data.</text>
</comment>
<keyword evidence="4" id="KW-1185">Reference proteome</keyword>
<dbReference type="Pfam" id="PF22691">
    <property type="entry name" value="Thiolase_C_1"/>
    <property type="match status" value="1"/>
</dbReference>
<dbReference type="Pfam" id="PF00108">
    <property type="entry name" value="Thiolase_N"/>
    <property type="match status" value="1"/>
</dbReference>
<feature type="domain" description="Thiolase C-terminal" evidence="2">
    <location>
        <begin position="254"/>
        <end position="374"/>
    </location>
</feature>
<dbReference type="PANTHER" id="PTHR42870">
    <property type="entry name" value="ACETYL-COA C-ACETYLTRANSFERASE"/>
    <property type="match status" value="1"/>
</dbReference>
<dbReference type="InterPro" id="IPR020616">
    <property type="entry name" value="Thiolase_N"/>
</dbReference>
<evidence type="ECO:0000259" key="2">
    <source>
        <dbReference type="Pfam" id="PF22691"/>
    </source>
</evidence>
<evidence type="ECO:0000259" key="1">
    <source>
        <dbReference type="Pfam" id="PF00108"/>
    </source>
</evidence>
<dbReference type="GO" id="GO:0003988">
    <property type="term" value="F:acetyl-CoA C-acyltransferase activity"/>
    <property type="evidence" value="ECO:0007669"/>
    <property type="project" value="UniProtKB-ARBA"/>
</dbReference>
<dbReference type="AlphaFoldDB" id="A0A4R3LX21"/>
<dbReference type="SUPFAM" id="SSF53901">
    <property type="entry name" value="Thiolase-like"/>
    <property type="match status" value="2"/>
</dbReference>
<feature type="domain" description="Thiolase N-terminal" evidence="1">
    <location>
        <begin position="25"/>
        <end position="215"/>
    </location>
</feature>
<accession>A0A4R3LX21</accession>
<dbReference type="Gene3D" id="3.40.47.10">
    <property type="match status" value="1"/>
</dbReference>